<evidence type="ECO:0000256" key="13">
    <source>
        <dbReference type="SAM" id="Coils"/>
    </source>
</evidence>
<keyword evidence="14" id="KW-0812">Transmembrane</keyword>
<dbReference type="SUPFAM" id="SSF46689">
    <property type="entry name" value="Homeodomain-like"/>
    <property type="match status" value="1"/>
</dbReference>
<keyword evidence="8" id="KW-0902">Two-component regulatory system</keyword>
<dbReference type="Pfam" id="PF00072">
    <property type="entry name" value="Response_reg"/>
    <property type="match status" value="1"/>
</dbReference>
<keyword evidence="10" id="KW-0238">DNA-binding</keyword>
<dbReference type="PROSITE" id="PS50110">
    <property type="entry name" value="RESPONSE_REGULATORY"/>
    <property type="match status" value="1"/>
</dbReference>
<gene>
    <name evidence="18" type="ORF">FUAX_18940</name>
</gene>
<dbReference type="InterPro" id="IPR011123">
    <property type="entry name" value="Y_Y_Y"/>
</dbReference>
<evidence type="ECO:0000313" key="19">
    <source>
        <dbReference type="Proteomes" id="UP001348817"/>
    </source>
</evidence>
<dbReference type="SMART" id="SM00342">
    <property type="entry name" value="HTH_ARAC"/>
    <property type="match status" value="1"/>
</dbReference>
<organism evidence="18 19">
    <name type="scientific">Fulvitalea axinellae</name>
    <dbReference type="NCBI Taxonomy" id="1182444"/>
    <lineage>
        <taxon>Bacteria</taxon>
        <taxon>Pseudomonadati</taxon>
        <taxon>Bacteroidota</taxon>
        <taxon>Cytophagia</taxon>
        <taxon>Cytophagales</taxon>
        <taxon>Persicobacteraceae</taxon>
        <taxon>Fulvitalea</taxon>
    </lineage>
</organism>
<dbReference type="PANTHER" id="PTHR43547:SF2">
    <property type="entry name" value="HYBRID SIGNAL TRANSDUCTION HISTIDINE KINASE C"/>
    <property type="match status" value="1"/>
</dbReference>
<dbReference type="CDD" id="cd00075">
    <property type="entry name" value="HATPase"/>
    <property type="match status" value="1"/>
</dbReference>
<keyword evidence="7" id="KW-0067">ATP-binding</keyword>
<evidence type="ECO:0000256" key="9">
    <source>
        <dbReference type="ARBA" id="ARBA00023015"/>
    </source>
</evidence>
<evidence type="ECO:0000256" key="6">
    <source>
        <dbReference type="ARBA" id="ARBA00022777"/>
    </source>
</evidence>
<feature type="coiled-coil region" evidence="13">
    <location>
        <begin position="780"/>
        <end position="828"/>
    </location>
</feature>
<proteinExistence type="predicted"/>
<dbReference type="PROSITE" id="PS50109">
    <property type="entry name" value="HIS_KIN"/>
    <property type="match status" value="1"/>
</dbReference>
<dbReference type="Gene3D" id="2.130.10.10">
    <property type="entry name" value="YVTN repeat-like/Quinoprotein amine dehydrogenase"/>
    <property type="match status" value="2"/>
</dbReference>
<dbReference type="KEGG" id="fax:FUAX_18940"/>
<sequence>MKRFILIVFFQISYFSLLYANVYKFDRYTIKQGLSSDHIYDMVQDEKGFIWISTHNGLIKFDGYDCEEVIPANSAVPIKDRIFKMAHRNDTLWLGTKNGLRSLCLKSLRLDSLGKDENQISSLYTGQNKIWAGLAGGQVLELNNSSSKLQKIPIPTDVTKAIFSFYKCKNGDMLATSGNVLLQIPGNGGKTEVLRKLSGRILLFDLGQQGVWLSAGNQVYRIIETLQGVQFLKGKMNLEASSIHSMATGPNGDIWLGSDMGLHKLEIKNLNQITVRSIPLWKNMPDARTKVRKVFSDRSGTLWVASFDKGLFKMNTQESKTAIFHTLSNNNPETNDISVIQKNKDGKLLLGTRRGGLLLWDKGKIIKHLRRNRKNQRISPLQDNVIRFISPNSKGGFDIGTISSVFEADHEANVLRYLRNANKKLKHKAFTDARCLLVDKAGEKWTGSSNGMFRLDRRDSIIPFGKRPTQTSEMTVTGMIEDDKGQIWATTEEQGLLRLSKNRRHLKRFHNGNNSLSTNITHDIHAGKNGLLFIATANGLNVITQNDKFHHIGKEEGLPHTLIQSVLQDDIGNVWMGTNSGLLMLKAKDLHKVLRGNQKVYFQSFLSRYSFSISTAFKDTQNGKLYFGGPEGFAEISPENLSENTKVLQPVITTTEIFNRPKRFAKGRTIEYSDTLILDHEDNFLKLKFTSPNNNNPENNQFSYKLSPVQTKWIRTDATNRYAVFNALSPGTYKFMVHASNEQNVWTTSPETLTVIIRPPFWQTTWFYLTITFLAVLVAFALFRLRVRNLKNRNRELEAKVEAKVKHIKKQQEEILEQKESIIEMSQKIHEADMEKLRHYTNISHEFKTPLMLITSPLDRILETEKHLPKHITQSLRVMRRNCYTLLLLINQLMEIRKKDTGKLNLRISECDINTLVRNVAECFNPILKEKNITLTVPPQDITEGYLDVRKIEKVIFNILSNAFKFTPENGEIQINLDIKNGKAIIKISDTGSGIPEQEKTRIFERFYKSANPQNHLGSGIGLSLAKEYLKLHKGEITIEDNSPQGSVFIIEIPIQKNDYSPEQIVDATEAGENDYRYFDEGVNLIRKVEEPVQITPMGKDVSQVILVVEDNHDLRFHIKNTLMEAGYQVLEAKNGKEAVDITAKHLPDLIISDLMMPEMDGMELCEIMKKQLLTCHIPFLILTAKTEENAQLEGLLHGADDYITKPFNLNILLAKIRSTLQNRETLRKRFADKKESQLIDDNIPKKDQTLINSLAEYIRVNISDPDLSVELLAKEMGMSRSNLYRKVKELTGISASEFIRNYRLKVGAELILKKEMNISEISYQVGFESVTSFRRIFKKYYGCTPSTYGKGSN</sequence>
<keyword evidence="14" id="KW-1133">Transmembrane helix</keyword>
<dbReference type="SUPFAM" id="SSF52172">
    <property type="entry name" value="CheY-like"/>
    <property type="match status" value="1"/>
</dbReference>
<dbReference type="SMART" id="SM00448">
    <property type="entry name" value="REC"/>
    <property type="match status" value="1"/>
</dbReference>
<dbReference type="InterPro" id="IPR018062">
    <property type="entry name" value="HTH_AraC-typ_CS"/>
</dbReference>
<evidence type="ECO:0000256" key="7">
    <source>
        <dbReference type="ARBA" id="ARBA00022840"/>
    </source>
</evidence>
<dbReference type="SMART" id="SM00388">
    <property type="entry name" value="HisKA"/>
    <property type="match status" value="1"/>
</dbReference>
<dbReference type="Pfam" id="PF07494">
    <property type="entry name" value="Reg_prop"/>
    <property type="match status" value="1"/>
</dbReference>
<dbReference type="InterPro" id="IPR011110">
    <property type="entry name" value="Reg_prop"/>
</dbReference>
<evidence type="ECO:0000259" key="17">
    <source>
        <dbReference type="PROSITE" id="PS50110"/>
    </source>
</evidence>
<dbReference type="SMART" id="SM00387">
    <property type="entry name" value="HATPase_c"/>
    <property type="match status" value="1"/>
</dbReference>
<dbReference type="EMBL" id="AP025314">
    <property type="protein sequence ID" value="BDD09462.1"/>
    <property type="molecule type" value="Genomic_DNA"/>
</dbReference>
<dbReference type="InterPro" id="IPR009057">
    <property type="entry name" value="Homeodomain-like_sf"/>
</dbReference>
<evidence type="ECO:0000256" key="3">
    <source>
        <dbReference type="ARBA" id="ARBA00022553"/>
    </source>
</evidence>
<keyword evidence="19" id="KW-1185">Reference proteome</keyword>
<dbReference type="GO" id="GO:0000155">
    <property type="term" value="F:phosphorelay sensor kinase activity"/>
    <property type="evidence" value="ECO:0007669"/>
    <property type="project" value="InterPro"/>
</dbReference>
<dbReference type="InterPro" id="IPR036890">
    <property type="entry name" value="HATPase_C_sf"/>
</dbReference>
<dbReference type="InterPro" id="IPR001789">
    <property type="entry name" value="Sig_transdc_resp-reg_receiver"/>
</dbReference>
<dbReference type="PANTHER" id="PTHR43547">
    <property type="entry name" value="TWO-COMPONENT HISTIDINE KINASE"/>
    <property type="match status" value="1"/>
</dbReference>
<dbReference type="Gene3D" id="3.40.50.2300">
    <property type="match status" value="1"/>
</dbReference>
<dbReference type="InterPro" id="IPR036097">
    <property type="entry name" value="HisK_dim/P_sf"/>
</dbReference>
<dbReference type="Proteomes" id="UP001348817">
    <property type="component" value="Chromosome"/>
</dbReference>
<evidence type="ECO:0000256" key="2">
    <source>
        <dbReference type="ARBA" id="ARBA00012438"/>
    </source>
</evidence>
<keyword evidence="13" id="KW-0175">Coiled coil</keyword>
<dbReference type="Pfam" id="PF12833">
    <property type="entry name" value="HTH_18"/>
    <property type="match status" value="1"/>
</dbReference>
<dbReference type="RefSeq" id="WP_338394662.1">
    <property type="nucleotide sequence ID" value="NZ_AP025314.1"/>
</dbReference>
<comment type="catalytic activity">
    <reaction evidence="1">
        <text>ATP + protein L-histidine = ADP + protein N-phospho-L-histidine.</text>
        <dbReference type="EC" id="2.7.13.3"/>
    </reaction>
</comment>
<dbReference type="GO" id="GO:0003700">
    <property type="term" value="F:DNA-binding transcription factor activity"/>
    <property type="evidence" value="ECO:0007669"/>
    <property type="project" value="InterPro"/>
</dbReference>
<dbReference type="Gene3D" id="1.10.10.60">
    <property type="entry name" value="Homeodomain-like"/>
    <property type="match status" value="2"/>
</dbReference>
<protein>
    <recommendedName>
        <fullName evidence="2">histidine kinase</fullName>
        <ecNumber evidence="2">2.7.13.3</ecNumber>
    </recommendedName>
</protein>
<dbReference type="SUPFAM" id="SSF47384">
    <property type="entry name" value="Homodimeric domain of signal transducing histidine kinase"/>
    <property type="match status" value="1"/>
</dbReference>
<dbReference type="Gene3D" id="2.60.40.10">
    <property type="entry name" value="Immunoglobulins"/>
    <property type="match status" value="1"/>
</dbReference>
<evidence type="ECO:0000256" key="10">
    <source>
        <dbReference type="ARBA" id="ARBA00023125"/>
    </source>
</evidence>
<dbReference type="PROSITE" id="PS00041">
    <property type="entry name" value="HTH_ARAC_FAMILY_1"/>
    <property type="match status" value="1"/>
</dbReference>
<dbReference type="PRINTS" id="PR00344">
    <property type="entry name" value="BCTRLSENSOR"/>
</dbReference>
<evidence type="ECO:0000256" key="12">
    <source>
        <dbReference type="PROSITE-ProRule" id="PRU00169"/>
    </source>
</evidence>
<accession>A0AAU9CND7</accession>
<evidence type="ECO:0000259" key="15">
    <source>
        <dbReference type="PROSITE" id="PS01124"/>
    </source>
</evidence>
<keyword evidence="14" id="KW-0472">Membrane</keyword>
<dbReference type="InterPro" id="IPR003594">
    <property type="entry name" value="HATPase_dom"/>
</dbReference>
<dbReference type="GO" id="GO:0043565">
    <property type="term" value="F:sequence-specific DNA binding"/>
    <property type="evidence" value="ECO:0007669"/>
    <property type="project" value="InterPro"/>
</dbReference>
<dbReference type="GO" id="GO:0005524">
    <property type="term" value="F:ATP binding"/>
    <property type="evidence" value="ECO:0007669"/>
    <property type="project" value="UniProtKB-KW"/>
</dbReference>
<keyword evidence="5" id="KW-0547">Nucleotide-binding</keyword>
<evidence type="ECO:0000256" key="5">
    <source>
        <dbReference type="ARBA" id="ARBA00022741"/>
    </source>
</evidence>
<feature type="domain" description="Response regulatory" evidence="17">
    <location>
        <begin position="1105"/>
        <end position="1221"/>
    </location>
</feature>
<feature type="modified residue" description="4-aspartylphosphate" evidence="12">
    <location>
        <position position="1154"/>
    </location>
</feature>
<dbReference type="SUPFAM" id="SSF101898">
    <property type="entry name" value="NHL repeat"/>
    <property type="match status" value="1"/>
</dbReference>
<dbReference type="Pfam" id="PF02518">
    <property type="entry name" value="HATPase_c"/>
    <property type="match status" value="1"/>
</dbReference>
<reference evidence="18 19" key="1">
    <citation type="submission" date="2021-12" db="EMBL/GenBank/DDBJ databases">
        <title>Genome sequencing of bacteria with rrn-lacking chromosome and rrn-plasmid.</title>
        <authorList>
            <person name="Anda M."/>
            <person name="Iwasaki W."/>
        </authorList>
    </citation>
    <scope>NUCLEOTIDE SEQUENCE [LARGE SCALE GENOMIC DNA]</scope>
    <source>
        <strain evidence="18 19">DSM 100852</strain>
    </source>
</reference>
<dbReference type="InterPro" id="IPR003661">
    <property type="entry name" value="HisK_dim/P_dom"/>
</dbReference>
<evidence type="ECO:0000259" key="16">
    <source>
        <dbReference type="PROSITE" id="PS50109"/>
    </source>
</evidence>
<dbReference type="InterPro" id="IPR013783">
    <property type="entry name" value="Ig-like_fold"/>
</dbReference>
<dbReference type="PROSITE" id="PS01124">
    <property type="entry name" value="HTH_ARAC_FAMILY_2"/>
    <property type="match status" value="1"/>
</dbReference>
<dbReference type="SUPFAM" id="SSF63829">
    <property type="entry name" value="Calcium-dependent phosphotriesterase"/>
    <property type="match status" value="1"/>
</dbReference>
<dbReference type="CDD" id="cd17574">
    <property type="entry name" value="REC_OmpR"/>
    <property type="match status" value="1"/>
</dbReference>
<evidence type="ECO:0000256" key="4">
    <source>
        <dbReference type="ARBA" id="ARBA00022679"/>
    </source>
</evidence>
<dbReference type="CDD" id="cd00082">
    <property type="entry name" value="HisKA"/>
    <property type="match status" value="1"/>
</dbReference>
<dbReference type="FunFam" id="3.30.565.10:FF:000037">
    <property type="entry name" value="Hybrid sensor histidine kinase/response regulator"/>
    <property type="match status" value="1"/>
</dbReference>
<dbReference type="SUPFAM" id="SSF55874">
    <property type="entry name" value="ATPase domain of HSP90 chaperone/DNA topoisomerase II/histidine kinase"/>
    <property type="match status" value="1"/>
</dbReference>
<dbReference type="Pfam" id="PF00512">
    <property type="entry name" value="HisKA"/>
    <property type="match status" value="1"/>
</dbReference>
<dbReference type="EC" id="2.7.13.3" evidence="2"/>
<evidence type="ECO:0000256" key="1">
    <source>
        <dbReference type="ARBA" id="ARBA00000085"/>
    </source>
</evidence>
<evidence type="ECO:0000256" key="8">
    <source>
        <dbReference type="ARBA" id="ARBA00023012"/>
    </source>
</evidence>
<dbReference type="InterPro" id="IPR004358">
    <property type="entry name" value="Sig_transdc_His_kin-like_C"/>
</dbReference>
<evidence type="ECO:0000256" key="11">
    <source>
        <dbReference type="ARBA" id="ARBA00023163"/>
    </source>
</evidence>
<dbReference type="Gene3D" id="3.30.565.10">
    <property type="entry name" value="Histidine kinase-like ATPase, C-terminal domain"/>
    <property type="match status" value="1"/>
</dbReference>
<keyword evidence="3 12" id="KW-0597">Phosphoprotein</keyword>
<name>A0AAU9CND7_9BACT</name>
<keyword evidence="6 18" id="KW-0418">Kinase</keyword>
<dbReference type="InterPro" id="IPR005467">
    <property type="entry name" value="His_kinase_dom"/>
</dbReference>
<keyword evidence="11" id="KW-0804">Transcription</keyword>
<dbReference type="Gene3D" id="1.10.287.130">
    <property type="match status" value="1"/>
</dbReference>
<dbReference type="InterPro" id="IPR015943">
    <property type="entry name" value="WD40/YVTN_repeat-like_dom_sf"/>
</dbReference>
<keyword evidence="4" id="KW-0808">Transferase</keyword>
<keyword evidence="9" id="KW-0805">Transcription regulation</keyword>
<evidence type="ECO:0000313" key="18">
    <source>
        <dbReference type="EMBL" id="BDD09462.1"/>
    </source>
</evidence>
<dbReference type="InterPro" id="IPR018060">
    <property type="entry name" value="HTH_AraC"/>
</dbReference>
<evidence type="ECO:0000256" key="14">
    <source>
        <dbReference type="SAM" id="Phobius"/>
    </source>
</evidence>
<feature type="transmembrane region" description="Helical" evidence="14">
    <location>
        <begin position="766"/>
        <end position="785"/>
    </location>
</feature>
<feature type="domain" description="HTH araC/xylS-type" evidence="15">
    <location>
        <begin position="1253"/>
        <end position="1352"/>
    </location>
</feature>
<feature type="domain" description="Histidine kinase" evidence="16">
    <location>
        <begin position="842"/>
        <end position="1057"/>
    </location>
</feature>
<dbReference type="InterPro" id="IPR011006">
    <property type="entry name" value="CheY-like_superfamily"/>
</dbReference>
<dbReference type="Pfam" id="PF07495">
    <property type="entry name" value="Y_Y_Y"/>
    <property type="match status" value="1"/>
</dbReference>